<dbReference type="EMBL" id="PSKQ01000027">
    <property type="protein sequence ID" value="MBE8723285.1"/>
    <property type="molecule type" value="Genomic_DNA"/>
</dbReference>
<evidence type="ECO:0000259" key="1">
    <source>
        <dbReference type="PROSITE" id="PS50943"/>
    </source>
</evidence>
<dbReference type="SUPFAM" id="SSF47413">
    <property type="entry name" value="lambda repressor-like DNA-binding domains"/>
    <property type="match status" value="1"/>
</dbReference>
<evidence type="ECO:0000313" key="3">
    <source>
        <dbReference type="Proteomes" id="UP000618319"/>
    </source>
</evidence>
<dbReference type="Pfam" id="PF01381">
    <property type="entry name" value="HTH_3"/>
    <property type="match status" value="1"/>
</dbReference>
<comment type="caution">
    <text evidence="2">The sequence shown here is derived from an EMBL/GenBank/DDBJ whole genome shotgun (WGS) entry which is preliminary data.</text>
</comment>
<accession>A0ABR9TD52</accession>
<gene>
    <name evidence="2" type="ORF">C4F40_21430</name>
</gene>
<dbReference type="InterPro" id="IPR001387">
    <property type="entry name" value="Cro/C1-type_HTH"/>
</dbReference>
<evidence type="ECO:0000313" key="2">
    <source>
        <dbReference type="EMBL" id="MBE8723285.1"/>
    </source>
</evidence>
<dbReference type="SMART" id="SM00530">
    <property type="entry name" value="HTH_XRE"/>
    <property type="match status" value="1"/>
</dbReference>
<dbReference type="InterPro" id="IPR010982">
    <property type="entry name" value="Lambda_DNA-bd_dom_sf"/>
</dbReference>
<dbReference type="CDD" id="cd00093">
    <property type="entry name" value="HTH_XRE"/>
    <property type="match status" value="1"/>
</dbReference>
<reference evidence="2 3" key="1">
    <citation type="submission" date="2018-02" db="EMBL/GenBank/DDBJ databases">
        <title>Sphingobacterium KA21.</title>
        <authorList>
            <person name="Vasarhelyi B.M."/>
            <person name="Deshmukh S."/>
            <person name="Balint B."/>
            <person name="Kukolya J."/>
        </authorList>
    </citation>
    <scope>NUCLEOTIDE SEQUENCE [LARGE SCALE GENOMIC DNA]</scope>
    <source>
        <strain evidence="2 3">Ka21</strain>
    </source>
</reference>
<feature type="domain" description="HTH cro/C1-type" evidence="1">
    <location>
        <begin position="48"/>
        <end position="101"/>
    </location>
</feature>
<dbReference type="Proteomes" id="UP000618319">
    <property type="component" value="Unassembled WGS sequence"/>
</dbReference>
<protein>
    <recommendedName>
        <fullName evidence="1">HTH cro/C1-type domain-containing protein</fullName>
    </recommendedName>
</protein>
<organism evidence="2 3">
    <name type="scientific">Sphingobacterium pedocola</name>
    <dbReference type="NCBI Taxonomy" id="2082722"/>
    <lineage>
        <taxon>Bacteria</taxon>
        <taxon>Pseudomonadati</taxon>
        <taxon>Bacteroidota</taxon>
        <taxon>Sphingobacteriia</taxon>
        <taxon>Sphingobacteriales</taxon>
        <taxon>Sphingobacteriaceae</taxon>
        <taxon>Sphingobacterium</taxon>
    </lineage>
</organism>
<dbReference type="Gene3D" id="1.10.260.40">
    <property type="entry name" value="lambda repressor-like DNA-binding domains"/>
    <property type="match status" value="1"/>
</dbReference>
<proteinExistence type="predicted"/>
<dbReference type="PROSITE" id="PS50943">
    <property type="entry name" value="HTH_CROC1"/>
    <property type="match status" value="1"/>
</dbReference>
<name>A0ABR9TD52_9SPHI</name>
<sequence>MIIKDNRKFLQTQIIIKIHLYFYCANFHSICYVSNINKHILNQIGIQLRARREELHYSQKDVANMTGLTVNTISAIEKGGGSTLYNFLLLCRSLHIQPKEFFQEDIDLTPLYNIPPDSKRRIEITQKLDNLVYHSDFFTSPKRVADVIKELDTEKSDSNKFSVYLTGYCKEGELEYIKEGNIKKYIKKKNGG</sequence>
<keyword evidence="3" id="KW-1185">Reference proteome</keyword>